<dbReference type="HOGENOM" id="CLU_2637743_0_0_1"/>
<organism evidence="2 3">
    <name type="scientific">Botryobasidium botryosum (strain FD-172 SS1)</name>
    <dbReference type="NCBI Taxonomy" id="930990"/>
    <lineage>
        <taxon>Eukaryota</taxon>
        <taxon>Fungi</taxon>
        <taxon>Dikarya</taxon>
        <taxon>Basidiomycota</taxon>
        <taxon>Agaricomycotina</taxon>
        <taxon>Agaricomycetes</taxon>
        <taxon>Cantharellales</taxon>
        <taxon>Botryobasidiaceae</taxon>
        <taxon>Botryobasidium</taxon>
    </lineage>
</organism>
<dbReference type="Proteomes" id="UP000027195">
    <property type="component" value="Unassembled WGS sequence"/>
</dbReference>
<dbReference type="AlphaFoldDB" id="A0A067LTY4"/>
<keyword evidence="3" id="KW-1185">Reference proteome</keyword>
<dbReference type="InParanoid" id="A0A067LTY4"/>
<protein>
    <submittedName>
        <fullName evidence="2">Uncharacterized protein</fullName>
    </submittedName>
</protein>
<feature type="region of interest" description="Disordered" evidence="1">
    <location>
        <begin position="47"/>
        <end position="77"/>
    </location>
</feature>
<name>A0A067LTY4_BOTB1</name>
<accession>A0A067LTY4</accession>
<evidence type="ECO:0000313" key="3">
    <source>
        <dbReference type="Proteomes" id="UP000027195"/>
    </source>
</evidence>
<evidence type="ECO:0000313" key="2">
    <source>
        <dbReference type="EMBL" id="KDQ05695.1"/>
    </source>
</evidence>
<proteinExistence type="predicted"/>
<gene>
    <name evidence="2" type="ORF">BOTBODRAFT_182307</name>
</gene>
<dbReference type="EMBL" id="KL198204">
    <property type="protein sequence ID" value="KDQ05695.1"/>
    <property type="molecule type" value="Genomic_DNA"/>
</dbReference>
<evidence type="ECO:0000256" key="1">
    <source>
        <dbReference type="SAM" id="MobiDB-lite"/>
    </source>
</evidence>
<sequence length="77" mass="8667">MPFRDRLTPLHLIFSSRPCPDRVRALVTDFTSSLPFFNTVLLSSRPHRTHRPGPTILAPNASMRKDSSKVSLAEHAN</sequence>
<reference evidence="3" key="1">
    <citation type="journal article" date="2014" name="Proc. Natl. Acad. Sci. U.S.A.">
        <title>Extensive sampling of basidiomycete genomes demonstrates inadequacy of the white-rot/brown-rot paradigm for wood decay fungi.</title>
        <authorList>
            <person name="Riley R."/>
            <person name="Salamov A.A."/>
            <person name="Brown D.W."/>
            <person name="Nagy L.G."/>
            <person name="Floudas D."/>
            <person name="Held B.W."/>
            <person name="Levasseur A."/>
            <person name="Lombard V."/>
            <person name="Morin E."/>
            <person name="Otillar R."/>
            <person name="Lindquist E.A."/>
            <person name="Sun H."/>
            <person name="LaButti K.M."/>
            <person name="Schmutz J."/>
            <person name="Jabbour D."/>
            <person name="Luo H."/>
            <person name="Baker S.E."/>
            <person name="Pisabarro A.G."/>
            <person name="Walton J.D."/>
            <person name="Blanchette R.A."/>
            <person name="Henrissat B."/>
            <person name="Martin F."/>
            <person name="Cullen D."/>
            <person name="Hibbett D.S."/>
            <person name="Grigoriev I.V."/>
        </authorList>
    </citation>
    <scope>NUCLEOTIDE SEQUENCE [LARGE SCALE GENOMIC DNA]</scope>
    <source>
        <strain evidence="3">FD-172 SS1</strain>
    </source>
</reference>